<evidence type="ECO:0000256" key="6">
    <source>
        <dbReference type="ARBA" id="ARBA00022806"/>
    </source>
</evidence>
<comment type="cofactor">
    <cofactor evidence="12">
        <name>Zn(2+)</name>
        <dbReference type="ChEBI" id="CHEBI:29105"/>
    </cofactor>
    <text evidence="12">Binds 2 zinc ions per subunit.</text>
</comment>
<evidence type="ECO:0000256" key="11">
    <source>
        <dbReference type="ARBA" id="ARBA00048988"/>
    </source>
</evidence>
<keyword evidence="8 12" id="KW-0067">ATP-binding</keyword>
<dbReference type="InterPro" id="IPR001650">
    <property type="entry name" value="Helicase_C-like"/>
</dbReference>
<dbReference type="GO" id="GO:0008270">
    <property type="term" value="F:zinc ion binding"/>
    <property type="evidence" value="ECO:0007669"/>
    <property type="project" value="UniProtKB-UniRule"/>
</dbReference>
<dbReference type="NCBIfam" id="TIGR00595">
    <property type="entry name" value="priA"/>
    <property type="match status" value="1"/>
</dbReference>
<dbReference type="KEGG" id="cbot:ATE48_09890"/>
<dbReference type="Pfam" id="PF00271">
    <property type="entry name" value="Helicase_C"/>
    <property type="match status" value="1"/>
</dbReference>
<feature type="binding site" evidence="12">
    <location>
        <position position="481"/>
    </location>
    <ligand>
        <name>Zn(2+)</name>
        <dbReference type="ChEBI" id="CHEBI:29105"/>
        <label>1</label>
    </ligand>
</feature>
<evidence type="ECO:0000256" key="10">
    <source>
        <dbReference type="ARBA" id="ARBA00023235"/>
    </source>
</evidence>
<dbReference type="PROSITE" id="PS51192">
    <property type="entry name" value="HELICASE_ATP_BIND_1"/>
    <property type="match status" value="1"/>
</dbReference>
<evidence type="ECO:0000256" key="2">
    <source>
        <dbReference type="ARBA" id="ARBA00022705"/>
    </source>
</evidence>
<dbReference type="EC" id="5.6.2.4" evidence="12"/>
<keyword evidence="6 12" id="KW-0347">Helicase</keyword>
<dbReference type="HAMAP" id="MF_00983">
    <property type="entry name" value="PriA"/>
    <property type="match status" value="1"/>
</dbReference>
<keyword evidence="5 12" id="KW-0378">Hydrolase</keyword>
<keyword evidence="4 12" id="KW-0547">Nucleotide-binding</keyword>
<keyword evidence="15" id="KW-1185">Reference proteome</keyword>
<feature type="domain" description="Helicase ATP-binding" evidence="13">
    <location>
        <begin position="212"/>
        <end position="380"/>
    </location>
</feature>
<dbReference type="InterPro" id="IPR011545">
    <property type="entry name" value="DEAD/DEAH_box_helicase_dom"/>
</dbReference>
<protein>
    <recommendedName>
        <fullName evidence="12">Replication restart protein PriA</fullName>
    </recommendedName>
    <alternativeName>
        <fullName evidence="12">ATP-dependent DNA helicase PriA</fullName>
        <ecNumber evidence="12">5.6.2.4</ecNumber>
    </alternativeName>
    <alternativeName>
        <fullName evidence="12">DNA 3'-5' helicase PriA</fullName>
    </alternativeName>
</protein>
<dbReference type="EMBL" id="CP013244">
    <property type="protein sequence ID" value="ANP48017.1"/>
    <property type="molecule type" value="Genomic_DNA"/>
</dbReference>
<dbReference type="Proteomes" id="UP000092498">
    <property type="component" value="Chromosome"/>
</dbReference>
<dbReference type="InterPro" id="IPR005259">
    <property type="entry name" value="PriA"/>
</dbReference>
<keyword evidence="9 12" id="KW-0238">DNA-binding</keyword>
<feature type="binding site" evidence="12">
    <location>
        <position position="468"/>
    </location>
    <ligand>
        <name>Zn(2+)</name>
        <dbReference type="ChEBI" id="CHEBI:29105"/>
        <label>2</label>
    </ligand>
</feature>
<evidence type="ECO:0000256" key="3">
    <source>
        <dbReference type="ARBA" id="ARBA00022723"/>
    </source>
</evidence>
<dbReference type="FunFam" id="3.40.50.300:FF:000489">
    <property type="entry name" value="Primosome assembly protein PriA"/>
    <property type="match status" value="1"/>
</dbReference>
<dbReference type="Pfam" id="PF00270">
    <property type="entry name" value="DEAD"/>
    <property type="match status" value="1"/>
</dbReference>
<dbReference type="InterPro" id="IPR041222">
    <property type="entry name" value="PriA_3primeBD"/>
</dbReference>
<dbReference type="GO" id="GO:0006310">
    <property type="term" value="P:DNA recombination"/>
    <property type="evidence" value="ECO:0007669"/>
    <property type="project" value="InterPro"/>
</dbReference>
<dbReference type="SUPFAM" id="SSF52540">
    <property type="entry name" value="P-loop containing nucleoside triphosphate hydrolases"/>
    <property type="match status" value="2"/>
</dbReference>
<dbReference type="GO" id="GO:0006270">
    <property type="term" value="P:DNA replication initiation"/>
    <property type="evidence" value="ECO:0007669"/>
    <property type="project" value="TreeGrafter"/>
</dbReference>
<keyword evidence="2 12" id="KW-0235">DNA replication</keyword>
<keyword evidence="3 12" id="KW-0479">Metal-binding</keyword>
<gene>
    <name evidence="12" type="primary">priA</name>
    <name evidence="14" type="ORF">ATE48_09890</name>
</gene>
<comment type="catalytic activity">
    <reaction evidence="12">
        <text>Couples ATP hydrolysis with the unwinding of duplex DNA by translocating in the 3'-5' direction.</text>
        <dbReference type="EC" id="5.6.2.4"/>
    </reaction>
</comment>
<dbReference type="GO" id="GO:0006269">
    <property type="term" value="P:DNA replication, synthesis of primer"/>
    <property type="evidence" value="ECO:0007669"/>
    <property type="project" value="UniProtKB-KW"/>
</dbReference>
<evidence type="ECO:0000313" key="15">
    <source>
        <dbReference type="Proteomes" id="UP000092498"/>
    </source>
</evidence>
<dbReference type="InterPro" id="IPR041236">
    <property type="entry name" value="PriA_C"/>
</dbReference>
<dbReference type="SMART" id="SM00490">
    <property type="entry name" value="HELICc"/>
    <property type="match status" value="1"/>
</dbReference>
<reference evidence="14 15" key="1">
    <citation type="submission" date="2015-11" db="EMBL/GenBank/DDBJ databases">
        <title>Whole-Genome Sequence of Candidatus Oderbacter manganicum from the National Park Lower Oder Valley, Germany.</title>
        <authorList>
            <person name="Braun B."/>
            <person name="Liere K."/>
            <person name="Szewzyk U."/>
        </authorList>
    </citation>
    <scope>NUCLEOTIDE SEQUENCE [LARGE SCALE GENOMIC DNA]</scope>
    <source>
        <strain evidence="14 15">OTSz_A_272</strain>
    </source>
</reference>
<evidence type="ECO:0000313" key="14">
    <source>
        <dbReference type="EMBL" id="ANP48017.1"/>
    </source>
</evidence>
<dbReference type="GO" id="GO:1990077">
    <property type="term" value="C:primosome complex"/>
    <property type="evidence" value="ECO:0007669"/>
    <property type="project" value="UniProtKB-UniRule"/>
</dbReference>
<dbReference type="AlphaFoldDB" id="A0A1B1AN70"/>
<dbReference type="GO" id="GO:0016887">
    <property type="term" value="F:ATP hydrolysis activity"/>
    <property type="evidence" value="ECO:0007669"/>
    <property type="project" value="RHEA"/>
</dbReference>
<accession>A0A1B1AN70</accession>
<comment type="caution">
    <text evidence="12">Lacks conserved residue(s) required for the propagation of feature annotation.</text>
</comment>
<organism evidence="14 15">
    <name type="scientific">Candidatus Viadribacter manganicus</name>
    <dbReference type="NCBI Taxonomy" id="1759059"/>
    <lineage>
        <taxon>Bacteria</taxon>
        <taxon>Pseudomonadati</taxon>
        <taxon>Pseudomonadota</taxon>
        <taxon>Alphaproteobacteria</taxon>
        <taxon>Hyphomonadales</taxon>
        <taxon>Hyphomonadaceae</taxon>
        <taxon>Candidatus Viadribacter</taxon>
    </lineage>
</organism>
<evidence type="ECO:0000256" key="12">
    <source>
        <dbReference type="HAMAP-Rule" id="MF_00983"/>
    </source>
</evidence>
<evidence type="ECO:0000256" key="7">
    <source>
        <dbReference type="ARBA" id="ARBA00022833"/>
    </source>
</evidence>
<evidence type="ECO:0000256" key="5">
    <source>
        <dbReference type="ARBA" id="ARBA00022801"/>
    </source>
</evidence>
<dbReference type="GO" id="GO:0043138">
    <property type="term" value="F:3'-5' DNA helicase activity"/>
    <property type="evidence" value="ECO:0007669"/>
    <property type="project" value="UniProtKB-EC"/>
</dbReference>
<dbReference type="Gene3D" id="3.40.50.300">
    <property type="entry name" value="P-loop containing nucleotide triphosphate hydrolases"/>
    <property type="match status" value="2"/>
</dbReference>
<comment type="catalytic activity">
    <reaction evidence="11 12">
        <text>ATP + H2O = ADP + phosphate + H(+)</text>
        <dbReference type="Rhea" id="RHEA:13065"/>
        <dbReference type="ChEBI" id="CHEBI:15377"/>
        <dbReference type="ChEBI" id="CHEBI:15378"/>
        <dbReference type="ChEBI" id="CHEBI:30616"/>
        <dbReference type="ChEBI" id="CHEBI:43474"/>
        <dbReference type="ChEBI" id="CHEBI:456216"/>
        <dbReference type="EC" id="5.6.2.4"/>
    </reaction>
</comment>
<dbReference type="STRING" id="1759059.ATE48_09890"/>
<dbReference type="Gene3D" id="3.40.1440.60">
    <property type="entry name" value="PriA, 3(prime) DNA-binding domain"/>
    <property type="match status" value="1"/>
</dbReference>
<keyword evidence="10 12" id="KW-0413">Isomerase</keyword>
<dbReference type="PANTHER" id="PTHR30580:SF0">
    <property type="entry name" value="PRIMOSOMAL PROTEIN N"/>
    <property type="match status" value="1"/>
</dbReference>
<feature type="binding site" evidence="12">
    <location>
        <position position="484"/>
    </location>
    <ligand>
        <name>Zn(2+)</name>
        <dbReference type="ChEBI" id="CHEBI:29105"/>
        <label>1</label>
    </ligand>
</feature>
<sequence>MAEEGAGDDGDTLDKVAVLFPLPLPEPFDYRAASSLNVQPGQHVIAPIGSRLVRGVVWGVERNHPGAANLKAIEEVLPGTPVPEVSRAFVEWAAKYVVRPPGDLSRMVVRSPEALFPPPTHTVIAPSGEPPPKLTDARRRVMEEAAKEHVSAAELARRAEASSAVVKGLVDCGALVKLEISEDPPFPNPDLARTGKNLSAIQLAAAEELCVSVREHKFHVALLDGVTGSGKTEVYLEAAAEALKSAPNAQVLVLLPEIALTQAAMSRFEARFGVKPVEWHSAIQQKARRRAWREIAAGRARLIVGARSALFLPYPNLRLIVIDEEHDPSYKQEEGVIYQARDMAVARAKLGDCMVVLASATPSLETLVNAQAGRYAHVQLPSRHGTAELPDVELVDLKLDPPEKGRWLSPKLITGAAQALLRGEQSLFYMNRRGYAPLTLCRACGHRMRSPDSDSWLVEHRYSGRLVCHLTGFSIPKPKECPECKAVDAFTSIGPGVERIEEEVRDSFPNARIEIFSSDTTPNGDAVRDLVARMENNEIDILIGTQIVAKGHNFPNLTFVGVVDADLGLKGGDLRAGERTFQLVSQVAGRAGRHEKPGRALIQTYAPHEPVMQALAAQDRDAFFAAEVAEREAAGMPPYGRLAALIVSAPDEKLAAEAAKTLGEKAPHVEGLDLWGPAPAPLSVIRGMYRHRFLVRANRGVDVSAFLAAWSARVKLHSAVRVQIDVDPYSFL</sequence>
<proteinExistence type="inferred from homology"/>
<dbReference type="NCBIfam" id="NF004070">
    <property type="entry name" value="PRK05580.2-2"/>
    <property type="match status" value="1"/>
</dbReference>
<dbReference type="CDD" id="cd17929">
    <property type="entry name" value="DEXHc_priA"/>
    <property type="match status" value="1"/>
</dbReference>
<evidence type="ECO:0000256" key="1">
    <source>
        <dbReference type="ARBA" id="ARBA00022515"/>
    </source>
</evidence>
<dbReference type="Pfam" id="PF17764">
    <property type="entry name" value="PriA_3primeBD"/>
    <property type="match status" value="1"/>
</dbReference>
<dbReference type="InterPro" id="IPR014001">
    <property type="entry name" value="Helicase_ATP-bd"/>
</dbReference>
<evidence type="ECO:0000259" key="13">
    <source>
        <dbReference type="PROSITE" id="PS51192"/>
    </source>
</evidence>
<dbReference type="InParanoid" id="A0A1B1AN70"/>
<name>A0A1B1AN70_9PROT</name>
<dbReference type="PANTHER" id="PTHR30580">
    <property type="entry name" value="PRIMOSOMAL PROTEIN N"/>
    <property type="match status" value="1"/>
</dbReference>
<feature type="binding site" evidence="12">
    <location>
        <position position="444"/>
    </location>
    <ligand>
        <name>Zn(2+)</name>
        <dbReference type="ChEBI" id="CHEBI:29105"/>
        <label>1</label>
    </ligand>
</feature>
<dbReference type="GO" id="GO:0006302">
    <property type="term" value="P:double-strand break repair"/>
    <property type="evidence" value="ECO:0007669"/>
    <property type="project" value="InterPro"/>
</dbReference>
<comment type="similarity">
    <text evidence="12">Belongs to the helicase family. PriA subfamily.</text>
</comment>
<keyword evidence="1 12" id="KW-0639">Primosome</keyword>
<keyword evidence="7 12" id="KW-0862">Zinc</keyword>
<evidence type="ECO:0000256" key="9">
    <source>
        <dbReference type="ARBA" id="ARBA00023125"/>
    </source>
</evidence>
<evidence type="ECO:0000256" key="4">
    <source>
        <dbReference type="ARBA" id="ARBA00022741"/>
    </source>
</evidence>
<dbReference type="GO" id="GO:0005524">
    <property type="term" value="F:ATP binding"/>
    <property type="evidence" value="ECO:0007669"/>
    <property type="project" value="UniProtKB-UniRule"/>
</dbReference>
<dbReference type="GO" id="GO:0003677">
    <property type="term" value="F:DNA binding"/>
    <property type="evidence" value="ECO:0007669"/>
    <property type="project" value="UniProtKB-UniRule"/>
</dbReference>
<dbReference type="InterPro" id="IPR027417">
    <property type="entry name" value="P-loop_NTPase"/>
</dbReference>
<comment type="function">
    <text evidence="12">Initiates the restart of stalled replication forks, which reloads the replicative helicase on sites other than the origin of replication. Recognizes and binds to abandoned replication forks and remodels them to uncover a helicase loading site. Promotes assembly of the primosome at these replication forks.</text>
</comment>
<dbReference type="FunCoup" id="A0A1B1AN70">
    <property type="interactions" value="320"/>
</dbReference>
<dbReference type="SMART" id="SM00487">
    <property type="entry name" value="DEXDc"/>
    <property type="match status" value="1"/>
</dbReference>
<evidence type="ECO:0000256" key="8">
    <source>
        <dbReference type="ARBA" id="ARBA00022840"/>
    </source>
</evidence>
<feature type="binding site" evidence="12">
    <location>
        <position position="441"/>
    </location>
    <ligand>
        <name>Zn(2+)</name>
        <dbReference type="ChEBI" id="CHEBI:29105"/>
        <label>1</label>
    </ligand>
</feature>
<dbReference type="InterPro" id="IPR042115">
    <property type="entry name" value="PriA_3primeBD_sf"/>
</dbReference>
<comment type="subunit">
    <text evidence="12">Component of the replication restart primosome.</text>
</comment>
<dbReference type="Pfam" id="PF18074">
    <property type="entry name" value="PriA_C"/>
    <property type="match status" value="1"/>
</dbReference>